<evidence type="ECO:0000256" key="10">
    <source>
        <dbReference type="ARBA" id="ARBA00022989"/>
    </source>
</evidence>
<accession>A0ABR8BZN0</accession>
<dbReference type="NCBIfam" id="NF001394">
    <property type="entry name" value="PRK00281.2-5"/>
    <property type="match status" value="1"/>
</dbReference>
<evidence type="ECO:0000256" key="9">
    <source>
        <dbReference type="ARBA" id="ARBA00022984"/>
    </source>
</evidence>
<dbReference type="Pfam" id="PF02673">
    <property type="entry name" value="BacA"/>
    <property type="match status" value="1"/>
</dbReference>
<dbReference type="Proteomes" id="UP000606721">
    <property type="component" value="Unassembled WGS sequence"/>
</dbReference>
<evidence type="ECO:0000256" key="6">
    <source>
        <dbReference type="ARBA" id="ARBA00022692"/>
    </source>
</evidence>
<comment type="similarity">
    <text evidence="2 17">Belongs to the UppP family.</text>
</comment>
<dbReference type="RefSeq" id="WP_027404576.1">
    <property type="nucleotide sequence ID" value="NZ_JACJQT010000044.1"/>
</dbReference>
<keyword evidence="13 17" id="KW-0961">Cell wall biogenesis/degradation</keyword>
<evidence type="ECO:0000256" key="5">
    <source>
        <dbReference type="ARBA" id="ARBA00022475"/>
    </source>
</evidence>
<comment type="catalytic activity">
    <reaction evidence="16 17">
        <text>di-trans,octa-cis-undecaprenyl diphosphate + H2O = di-trans,octa-cis-undecaprenyl phosphate + phosphate + H(+)</text>
        <dbReference type="Rhea" id="RHEA:28094"/>
        <dbReference type="ChEBI" id="CHEBI:15377"/>
        <dbReference type="ChEBI" id="CHEBI:15378"/>
        <dbReference type="ChEBI" id="CHEBI:43474"/>
        <dbReference type="ChEBI" id="CHEBI:58405"/>
        <dbReference type="ChEBI" id="CHEBI:60392"/>
        <dbReference type="EC" id="3.6.1.27"/>
    </reaction>
</comment>
<feature type="transmembrane region" description="Helical" evidence="17">
    <location>
        <begin position="144"/>
        <end position="162"/>
    </location>
</feature>
<evidence type="ECO:0000256" key="4">
    <source>
        <dbReference type="ARBA" id="ARBA00021581"/>
    </source>
</evidence>
<evidence type="ECO:0000313" key="19">
    <source>
        <dbReference type="Proteomes" id="UP000606721"/>
    </source>
</evidence>
<keyword evidence="5 17" id="KW-1003">Cell membrane</keyword>
<evidence type="ECO:0000256" key="8">
    <source>
        <dbReference type="ARBA" id="ARBA00022960"/>
    </source>
</evidence>
<comment type="subcellular location">
    <subcellularLocation>
        <location evidence="1 17">Cell membrane</location>
        <topology evidence="1 17">Multi-pass membrane protein</topology>
    </subcellularLocation>
</comment>
<dbReference type="HAMAP" id="MF_01006">
    <property type="entry name" value="Undec_diphosphatase"/>
    <property type="match status" value="1"/>
</dbReference>
<evidence type="ECO:0000256" key="2">
    <source>
        <dbReference type="ARBA" id="ARBA00010621"/>
    </source>
</evidence>
<dbReference type="EC" id="3.6.1.27" evidence="3 17"/>
<comment type="miscellaneous">
    <text evidence="17">Bacitracin is thought to be involved in the inhibition of peptidoglycan synthesis by sequestering undecaprenyl diphosphate, thereby reducing the pool of lipid carrier available.</text>
</comment>
<comment type="caution">
    <text evidence="18">The sequence shown here is derived from an EMBL/GenBank/DDBJ whole genome shotgun (WGS) entry which is preliminary data.</text>
</comment>
<evidence type="ECO:0000256" key="12">
    <source>
        <dbReference type="ARBA" id="ARBA00023251"/>
    </source>
</evidence>
<keyword evidence="11 17" id="KW-0472">Membrane</keyword>
<evidence type="ECO:0000256" key="1">
    <source>
        <dbReference type="ARBA" id="ARBA00004651"/>
    </source>
</evidence>
<evidence type="ECO:0000256" key="17">
    <source>
        <dbReference type="HAMAP-Rule" id="MF_01006"/>
    </source>
</evidence>
<gene>
    <name evidence="17" type="primary">uppP</name>
    <name evidence="18" type="ORF">H6F99_16515</name>
</gene>
<dbReference type="GO" id="GO:0050380">
    <property type="term" value="F:undecaprenyl-diphosphatase activity"/>
    <property type="evidence" value="ECO:0007669"/>
    <property type="project" value="UniProtKB-EC"/>
</dbReference>
<feature type="transmembrane region" description="Helical" evidence="17">
    <location>
        <begin position="281"/>
        <end position="300"/>
    </location>
</feature>
<evidence type="ECO:0000256" key="7">
    <source>
        <dbReference type="ARBA" id="ARBA00022801"/>
    </source>
</evidence>
<feature type="transmembrane region" description="Helical" evidence="17">
    <location>
        <begin position="113"/>
        <end position="132"/>
    </location>
</feature>
<evidence type="ECO:0000256" key="14">
    <source>
        <dbReference type="ARBA" id="ARBA00032707"/>
    </source>
</evidence>
<evidence type="ECO:0000256" key="11">
    <source>
        <dbReference type="ARBA" id="ARBA00023136"/>
    </source>
</evidence>
<organism evidence="18 19">
    <name type="scientific">Aphanizomenon flos-aquae FACHB-1040</name>
    <dbReference type="NCBI Taxonomy" id="2692887"/>
    <lineage>
        <taxon>Bacteria</taxon>
        <taxon>Bacillati</taxon>
        <taxon>Cyanobacteriota</taxon>
        <taxon>Cyanophyceae</taxon>
        <taxon>Nostocales</taxon>
        <taxon>Aphanizomenonaceae</taxon>
        <taxon>Aphanizomenon</taxon>
    </lineage>
</organism>
<keyword evidence="7 17" id="KW-0378">Hydrolase</keyword>
<keyword evidence="10 17" id="KW-1133">Transmembrane helix</keyword>
<reference evidence="18 19" key="1">
    <citation type="journal article" date="2020" name="ISME J.">
        <title>Comparative genomics reveals insights into cyanobacterial evolution and habitat adaptation.</title>
        <authorList>
            <person name="Chen M.Y."/>
            <person name="Teng W.K."/>
            <person name="Zhao L."/>
            <person name="Hu C.X."/>
            <person name="Zhou Y.K."/>
            <person name="Han B.P."/>
            <person name="Song L.R."/>
            <person name="Shu W.S."/>
        </authorList>
    </citation>
    <scope>NUCLEOTIDE SEQUENCE [LARGE SCALE GENOMIC DNA]</scope>
    <source>
        <strain evidence="18 19">FACHB-1040</strain>
    </source>
</reference>
<keyword evidence="19" id="KW-1185">Reference proteome</keyword>
<name>A0ABR8BZN0_APHFL</name>
<evidence type="ECO:0000313" key="18">
    <source>
        <dbReference type="EMBL" id="MBD2279836.1"/>
    </source>
</evidence>
<keyword evidence="9 17" id="KW-0573">Peptidoglycan synthesis</keyword>
<dbReference type="NCBIfam" id="TIGR00753">
    <property type="entry name" value="undec_PP_bacA"/>
    <property type="match status" value="1"/>
</dbReference>
<evidence type="ECO:0000256" key="15">
    <source>
        <dbReference type="ARBA" id="ARBA00032932"/>
    </source>
</evidence>
<dbReference type="InterPro" id="IPR003824">
    <property type="entry name" value="UppP"/>
</dbReference>
<keyword evidence="12 17" id="KW-0046">Antibiotic resistance</keyword>
<feature type="transmembrane region" description="Helical" evidence="17">
    <location>
        <begin position="247"/>
        <end position="269"/>
    </location>
</feature>
<feature type="transmembrane region" description="Helical" evidence="17">
    <location>
        <begin position="71"/>
        <end position="92"/>
    </location>
</feature>
<comment type="function">
    <text evidence="17">Catalyzes the dephosphorylation of undecaprenyl diphosphate (UPP). Confers resistance to bacitracin.</text>
</comment>
<feature type="transmembrane region" description="Helical" evidence="17">
    <location>
        <begin position="217"/>
        <end position="235"/>
    </location>
</feature>
<sequence length="303" mass="33117">MTTILEVNSINLLSWQLLQVGVPEGNLIQLIFQAFILGIVQGITEFLPISSTAHLEVFTKVFHWQELSSKAFLATIQFGSVIAVLIYFWTDIKQILTGGFKAFQQKDWEQEEWKLLVGIAIGTLPAVIGGFVLKKALNSEDSAINSMTSIAIVSIVMSLLLGASEKLGSHKRDFSTLTIRDGLLIGIGQMMALAPGASRSGSTLTTALFLGLERQTAARFSFLLGIPTLTLATVYQFLKEALGKIDLVVVGVGTLSAFVFSYISIAWLLRYLQTKNTWIFVWYRLAFGATILSAIAAGMLKNS</sequence>
<dbReference type="PANTHER" id="PTHR30622">
    <property type="entry name" value="UNDECAPRENYL-DIPHOSPHATASE"/>
    <property type="match status" value="1"/>
</dbReference>
<evidence type="ECO:0000256" key="16">
    <source>
        <dbReference type="ARBA" id="ARBA00047594"/>
    </source>
</evidence>
<protein>
    <recommendedName>
        <fullName evidence="4 17">Undecaprenyl-diphosphatase</fullName>
        <ecNumber evidence="3 17">3.6.1.27</ecNumber>
    </recommendedName>
    <alternativeName>
        <fullName evidence="15 17">Bacitracin resistance protein</fullName>
    </alternativeName>
    <alternativeName>
        <fullName evidence="14 17">Undecaprenyl pyrophosphate phosphatase</fullName>
    </alternativeName>
</protein>
<evidence type="ECO:0000256" key="13">
    <source>
        <dbReference type="ARBA" id="ARBA00023316"/>
    </source>
</evidence>
<evidence type="ECO:0000256" key="3">
    <source>
        <dbReference type="ARBA" id="ARBA00012374"/>
    </source>
</evidence>
<dbReference type="PANTHER" id="PTHR30622:SF4">
    <property type="entry name" value="UNDECAPRENYL-DIPHOSPHATASE"/>
    <property type="match status" value="1"/>
</dbReference>
<keyword evidence="8 17" id="KW-0133">Cell shape</keyword>
<proteinExistence type="inferred from homology"/>
<keyword evidence="6 17" id="KW-0812">Transmembrane</keyword>
<dbReference type="EMBL" id="JACJQT010000044">
    <property type="protein sequence ID" value="MBD2279836.1"/>
    <property type="molecule type" value="Genomic_DNA"/>
</dbReference>